<evidence type="ECO:0000256" key="2">
    <source>
        <dbReference type="ARBA" id="ARBA00022741"/>
    </source>
</evidence>
<dbReference type="GO" id="GO:0032543">
    <property type="term" value="P:mitochondrial translation"/>
    <property type="evidence" value="ECO:0007669"/>
    <property type="project" value="TreeGrafter"/>
</dbReference>
<reference evidence="7" key="1">
    <citation type="submission" date="2013-02" db="EMBL/GenBank/DDBJ databases">
        <authorList>
            <person name="Hughes D."/>
        </authorList>
    </citation>
    <scope>NUCLEOTIDE SEQUENCE</scope>
    <source>
        <strain>Durham</strain>
        <strain evidence="7">NC isolate 2 -- Noor lab</strain>
    </source>
</reference>
<keyword evidence="3" id="KW-0067">ATP-binding</keyword>
<dbReference type="Pfam" id="PF02934">
    <property type="entry name" value="GatB_N"/>
    <property type="match status" value="2"/>
</dbReference>
<dbReference type="InterPro" id="IPR017959">
    <property type="entry name" value="Asn/Gln-tRNA_amidoTrfase_suB/E"/>
</dbReference>
<feature type="domain" description="Aspartyl/Glutamyl-tRNA(Gln) amidotransferase subunit B/E catalytic" evidence="5">
    <location>
        <begin position="69"/>
        <end position="229"/>
    </location>
</feature>
<name>T1H2G2_MEGSC</name>
<keyword evidence="4" id="KW-0648">Protein biosynthesis</keyword>
<dbReference type="HOGENOM" id="CLU_019240_1_0_1"/>
<evidence type="ECO:0000259" key="5">
    <source>
        <dbReference type="Pfam" id="PF02934"/>
    </source>
</evidence>
<dbReference type="EnsemblMetazoa" id="MESCA010407-RA">
    <property type="protein sequence ID" value="MESCA010407-PA"/>
    <property type="gene ID" value="MESCA010407"/>
</dbReference>
<dbReference type="InterPro" id="IPR014746">
    <property type="entry name" value="Gln_synth/guanido_kin_cat_dom"/>
</dbReference>
<proteinExistence type="predicted"/>
<dbReference type="PANTHER" id="PTHR11659:SF0">
    <property type="entry name" value="GLUTAMYL-TRNA(GLN) AMIDOTRANSFERASE SUBUNIT B, MITOCHONDRIAL"/>
    <property type="match status" value="1"/>
</dbReference>
<dbReference type="GO" id="GO:0050567">
    <property type="term" value="F:glutaminyl-tRNA synthase (glutamine-hydrolyzing) activity"/>
    <property type="evidence" value="ECO:0007669"/>
    <property type="project" value="TreeGrafter"/>
</dbReference>
<dbReference type="EMBL" id="CAQQ02138070">
    <property type="status" value="NOT_ANNOTATED_CDS"/>
    <property type="molecule type" value="Genomic_DNA"/>
</dbReference>
<dbReference type="Proteomes" id="UP000015102">
    <property type="component" value="Unassembled WGS sequence"/>
</dbReference>
<keyword evidence="1" id="KW-0436">Ligase</keyword>
<keyword evidence="2" id="KW-0547">Nucleotide-binding</keyword>
<keyword evidence="7" id="KW-1185">Reference proteome</keyword>
<dbReference type="PANTHER" id="PTHR11659">
    <property type="entry name" value="GLUTAMYL-TRNA GLN AMIDOTRANSFERASE SUBUNIT B MITOCHONDRIAL AND PROKARYOTIC PET112-RELATED"/>
    <property type="match status" value="1"/>
</dbReference>
<dbReference type="GO" id="GO:0070681">
    <property type="term" value="P:glutaminyl-tRNAGln biosynthesis via transamidation"/>
    <property type="evidence" value="ECO:0007669"/>
    <property type="project" value="TreeGrafter"/>
</dbReference>
<dbReference type="AlphaFoldDB" id="T1H2G2"/>
<reference evidence="6" key="2">
    <citation type="submission" date="2015-06" db="UniProtKB">
        <authorList>
            <consortium name="EnsemblMetazoa"/>
        </authorList>
    </citation>
    <scope>IDENTIFICATION</scope>
</reference>
<dbReference type="SUPFAM" id="SSF55931">
    <property type="entry name" value="Glutamine synthetase/guanido kinase"/>
    <property type="match status" value="1"/>
</dbReference>
<dbReference type="EMBL" id="CAQQ02138069">
    <property type="status" value="NOT_ANNOTATED_CDS"/>
    <property type="molecule type" value="Genomic_DNA"/>
</dbReference>
<dbReference type="EMBL" id="CAQQ02138068">
    <property type="status" value="NOT_ANNOTATED_CDS"/>
    <property type="molecule type" value="Genomic_DNA"/>
</dbReference>
<organism evidence="6 7">
    <name type="scientific">Megaselia scalaris</name>
    <name type="common">Humpbacked fly</name>
    <name type="synonym">Phora scalaris</name>
    <dbReference type="NCBI Taxonomy" id="36166"/>
    <lineage>
        <taxon>Eukaryota</taxon>
        <taxon>Metazoa</taxon>
        <taxon>Ecdysozoa</taxon>
        <taxon>Arthropoda</taxon>
        <taxon>Hexapoda</taxon>
        <taxon>Insecta</taxon>
        <taxon>Pterygota</taxon>
        <taxon>Neoptera</taxon>
        <taxon>Endopterygota</taxon>
        <taxon>Diptera</taxon>
        <taxon>Brachycera</taxon>
        <taxon>Muscomorpha</taxon>
        <taxon>Platypezoidea</taxon>
        <taxon>Phoridae</taxon>
        <taxon>Megaseliini</taxon>
        <taxon>Megaselia</taxon>
    </lineage>
</organism>
<dbReference type="GO" id="GO:0030956">
    <property type="term" value="C:glutamyl-tRNA(Gln) amidotransferase complex"/>
    <property type="evidence" value="ECO:0007669"/>
    <property type="project" value="TreeGrafter"/>
</dbReference>
<accession>T1H2G2</accession>
<evidence type="ECO:0000256" key="4">
    <source>
        <dbReference type="ARBA" id="ARBA00022917"/>
    </source>
</evidence>
<protein>
    <recommendedName>
        <fullName evidence="5">Aspartyl/Glutamyl-tRNA(Gln) amidotransferase subunit B/E catalytic domain-containing protein</fullName>
    </recommendedName>
</protein>
<dbReference type="GO" id="GO:0005739">
    <property type="term" value="C:mitochondrion"/>
    <property type="evidence" value="ECO:0007669"/>
    <property type="project" value="TreeGrafter"/>
</dbReference>
<evidence type="ECO:0000256" key="3">
    <source>
        <dbReference type="ARBA" id="ARBA00022840"/>
    </source>
</evidence>
<evidence type="ECO:0000313" key="6">
    <source>
        <dbReference type="EnsemblMetazoa" id="MESCA010407-PA"/>
    </source>
</evidence>
<dbReference type="GO" id="GO:0005524">
    <property type="term" value="F:ATP binding"/>
    <property type="evidence" value="ECO:0007669"/>
    <property type="project" value="UniProtKB-KW"/>
</dbReference>
<evidence type="ECO:0000313" key="7">
    <source>
        <dbReference type="Proteomes" id="UP000015102"/>
    </source>
</evidence>
<dbReference type="STRING" id="36166.T1H2G2"/>
<evidence type="ECO:0000256" key="1">
    <source>
        <dbReference type="ARBA" id="ARBA00022598"/>
    </source>
</evidence>
<dbReference type="InterPro" id="IPR006075">
    <property type="entry name" value="Asn/Gln-tRNA_Trfase_suB/E_cat"/>
</dbReference>
<sequence length="295" mass="33028">MLRIISRNYSTKPIIKSKEWKTVVGLEVHAQIQSNSKLFSGSQISFNAPLNSRVSLFDAAIPGTLPRAALANNGVIKFPVFTPGVNKKPYTKEVKLEQLQLEQDSGKGIPLMELVFDHTLEDGDEASSLVKELILILKSLGTCSGKMEGEPLGTRTEIKNIGSIRSITQAVNYEINRQIEIKSEGGEITNETRNWDATLRKTVAMRDKEIQQDYRFMPEPNLPMLLVDTEPDDKIRGNFKLKRIVSDLPKLPAEIRKELVENFGLPEETAIIIVNESLLLAYFRKILGSNPKLSP</sequence>
<feature type="domain" description="Aspartyl/Glutamyl-tRNA(Gln) amidotransferase subunit B/E catalytic" evidence="5">
    <location>
        <begin position="22"/>
        <end position="67"/>
    </location>
</feature>